<evidence type="ECO:0000313" key="2">
    <source>
        <dbReference type="EMBL" id="TFL05429.1"/>
    </source>
</evidence>
<evidence type="ECO:0000313" key="3">
    <source>
        <dbReference type="Proteomes" id="UP000305067"/>
    </source>
</evidence>
<keyword evidence="3" id="KW-1185">Reference proteome</keyword>
<proteinExistence type="predicted"/>
<feature type="region of interest" description="Disordered" evidence="1">
    <location>
        <begin position="1"/>
        <end position="132"/>
    </location>
</feature>
<accession>A0A5C3QYE5</accession>
<sequence length="132" mass="14079">MGLHLSRTPHLRTPKHTPASPSAPAAKSALKSSLKSHSRSPSLPITLPSTSHSSLTLTSKDPPPSRSWASRFSTGGSQKSRSFWSIKGKTAISSSSSCDSPEDGSKQQQPPKTRQKAVRFSTGILDHRTSSC</sequence>
<gene>
    <name evidence="2" type="ORF">BDV98DRAFT_561994</name>
</gene>
<reference evidence="2 3" key="1">
    <citation type="journal article" date="2019" name="Nat. Ecol. Evol.">
        <title>Megaphylogeny resolves global patterns of mushroom evolution.</title>
        <authorList>
            <person name="Varga T."/>
            <person name="Krizsan K."/>
            <person name="Foldi C."/>
            <person name="Dima B."/>
            <person name="Sanchez-Garcia M."/>
            <person name="Sanchez-Ramirez S."/>
            <person name="Szollosi G.J."/>
            <person name="Szarkandi J.G."/>
            <person name="Papp V."/>
            <person name="Albert L."/>
            <person name="Andreopoulos W."/>
            <person name="Angelini C."/>
            <person name="Antonin V."/>
            <person name="Barry K.W."/>
            <person name="Bougher N.L."/>
            <person name="Buchanan P."/>
            <person name="Buyck B."/>
            <person name="Bense V."/>
            <person name="Catcheside P."/>
            <person name="Chovatia M."/>
            <person name="Cooper J."/>
            <person name="Damon W."/>
            <person name="Desjardin D."/>
            <person name="Finy P."/>
            <person name="Geml J."/>
            <person name="Haridas S."/>
            <person name="Hughes K."/>
            <person name="Justo A."/>
            <person name="Karasinski D."/>
            <person name="Kautmanova I."/>
            <person name="Kiss B."/>
            <person name="Kocsube S."/>
            <person name="Kotiranta H."/>
            <person name="LaButti K.M."/>
            <person name="Lechner B.E."/>
            <person name="Liimatainen K."/>
            <person name="Lipzen A."/>
            <person name="Lukacs Z."/>
            <person name="Mihaltcheva S."/>
            <person name="Morgado L.N."/>
            <person name="Niskanen T."/>
            <person name="Noordeloos M.E."/>
            <person name="Ohm R.A."/>
            <person name="Ortiz-Santana B."/>
            <person name="Ovrebo C."/>
            <person name="Racz N."/>
            <person name="Riley R."/>
            <person name="Savchenko A."/>
            <person name="Shiryaev A."/>
            <person name="Soop K."/>
            <person name="Spirin V."/>
            <person name="Szebenyi C."/>
            <person name="Tomsovsky M."/>
            <person name="Tulloss R.E."/>
            <person name="Uehling J."/>
            <person name="Grigoriev I.V."/>
            <person name="Vagvolgyi C."/>
            <person name="Papp T."/>
            <person name="Martin F.M."/>
            <person name="Miettinen O."/>
            <person name="Hibbett D.S."/>
            <person name="Nagy L.G."/>
        </authorList>
    </citation>
    <scope>NUCLEOTIDE SEQUENCE [LARGE SCALE GENOMIC DNA]</scope>
    <source>
        <strain evidence="2 3">CBS 309.79</strain>
    </source>
</reference>
<dbReference type="AlphaFoldDB" id="A0A5C3QYE5"/>
<feature type="compositionally biased region" description="Polar residues" evidence="1">
    <location>
        <begin position="67"/>
        <end position="83"/>
    </location>
</feature>
<dbReference type="EMBL" id="ML178817">
    <property type="protein sequence ID" value="TFL05429.1"/>
    <property type="molecule type" value="Genomic_DNA"/>
</dbReference>
<organism evidence="2 3">
    <name type="scientific">Pterulicium gracile</name>
    <dbReference type="NCBI Taxonomy" id="1884261"/>
    <lineage>
        <taxon>Eukaryota</taxon>
        <taxon>Fungi</taxon>
        <taxon>Dikarya</taxon>
        <taxon>Basidiomycota</taxon>
        <taxon>Agaricomycotina</taxon>
        <taxon>Agaricomycetes</taxon>
        <taxon>Agaricomycetidae</taxon>
        <taxon>Agaricales</taxon>
        <taxon>Pleurotineae</taxon>
        <taxon>Pterulaceae</taxon>
        <taxon>Pterulicium</taxon>
    </lineage>
</organism>
<name>A0A5C3QYE5_9AGAR</name>
<dbReference type="Proteomes" id="UP000305067">
    <property type="component" value="Unassembled WGS sequence"/>
</dbReference>
<feature type="compositionally biased region" description="Low complexity" evidence="1">
    <location>
        <begin position="18"/>
        <end position="59"/>
    </location>
</feature>
<protein>
    <submittedName>
        <fullName evidence="2">Uncharacterized protein</fullName>
    </submittedName>
</protein>
<evidence type="ECO:0000256" key="1">
    <source>
        <dbReference type="SAM" id="MobiDB-lite"/>
    </source>
</evidence>